<dbReference type="InterPro" id="IPR002668">
    <property type="entry name" value="CNT_N_dom"/>
</dbReference>
<feature type="transmembrane region" description="Helical" evidence="1">
    <location>
        <begin position="34"/>
        <end position="55"/>
    </location>
</feature>
<feature type="domain" description="Concentrative nucleoside transporter N-terminal" evidence="2">
    <location>
        <begin position="10"/>
        <end position="79"/>
    </location>
</feature>
<dbReference type="AlphaFoldDB" id="A0A2I7N4W3"/>
<keyword evidence="1" id="KW-1133">Transmembrane helix</keyword>
<feature type="transmembrane region" description="Helical" evidence="1">
    <location>
        <begin position="6"/>
        <end position="22"/>
    </location>
</feature>
<evidence type="ECO:0000256" key="1">
    <source>
        <dbReference type="SAM" id="Phobius"/>
    </source>
</evidence>
<feature type="transmembrane region" description="Helical" evidence="1">
    <location>
        <begin position="75"/>
        <end position="95"/>
    </location>
</feature>
<sequence>MSTLAIQSFFGFFFLLGIAFICSENKKAINWRLILTAFVAQNCLFLIIHYVPIVNSGLHVLSGGLLKFMDYANKGLALFLVDWLIHPKLVLYLLLL</sequence>
<name>A0A2I7N4W3_9NEIS</name>
<dbReference type="Proteomes" id="UP000236655">
    <property type="component" value="Chromosome"/>
</dbReference>
<evidence type="ECO:0000259" key="2">
    <source>
        <dbReference type="Pfam" id="PF01773"/>
    </source>
</evidence>
<dbReference type="Pfam" id="PF01773">
    <property type="entry name" value="Nucleos_tra2_N"/>
    <property type="match status" value="1"/>
</dbReference>
<protein>
    <recommendedName>
        <fullName evidence="2">Concentrative nucleoside transporter N-terminal domain-containing protein</fullName>
    </recommendedName>
</protein>
<keyword evidence="1" id="KW-0812">Transmembrane</keyword>
<evidence type="ECO:0000313" key="3">
    <source>
        <dbReference type="EMBL" id="AUR51503.1"/>
    </source>
</evidence>
<proteinExistence type="predicted"/>
<organism evidence="3 4">
    <name type="scientific">Aquella oligotrophica</name>
    <dbReference type="NCBI Taxonomy" id="2067065"/>
    <lineage>
        <taxon>Bacteria</taxon>
        <taxon>Pseudomonadati</taxon>
        <taxon>Pseudomonadota</taxon>
        <taxon>Betaproteobacteria</taxon>
        <taxon>Neisseriales</taxon>
        <taxon>Neisseriaceae</taxon>
        <taxon>Aquella</taxon>
    </lineage>
</organism>
<evidence type="ECO:0000313" key="4">
    <source>
        <dbReference type="Proteomes" id="UP000236655"/>
    </source>
</evidence>
<accession>A0A2I7N4W3</accession>
<keyword evidence="4" id="KW-1185">Reference proteome</keyword>
<keyword evidence="1" id="KW-0472">Membrane</keyword>
<dbReference type="EMBL" id="CP024847">
    <property type="protein sequence ID" value="AUR51503.1"/>
    <property type="molecule type" value="Genomic_DNA"/>
</dbReference>
<gene>
    <name evidence="3" type="ORF">CUN60_04095</name>
</gene>
<dbReference type="KEGG" id="nba:CUN60_04095"/>
<dbReference type="RefSeq" id="WP_102950802.1">
    <property type="nucleotide sequence ID" value="NZ_CP024847.1"/>
</dbReference>
<reference evidence="4" key="1">
    <citation type="submission" date="2017-11" db="EMBL/GenBank/DDBJ databases">
        <authorList>
            <person name="Chan K.G."/>
            <person name="Lee L.S."/>
        </authorList>
    </citation>
    <scope>NUCLEOTIDE SEQUENCE [LARGE SCALE GENOMIC DNA]</scope>
    <source>
        <strain evidence="4">DSM 100970</strain>
    </source>
</reference>